<dbReference type="Gene3D" id="3.40.50.10070">
    <property type="entry name" value="TolB, N-terminal domain"/>
    <property type="match status" value="1"/>
</dbReference>
<evidence type="ECO:0000313" key="2">
    <source>
        <dbReference type="Proteomes" id="UP000551709"/>
    </source>
</evidence>
<dbReference type="AlphaFoldDB" id="A0A8T5VG57"/>
<name>A0A8T5VG57_9BRAD</name>
<dbReference type="GO" id="GO:0035556">
    <property type="term" value="P:intracellular signal transduction"/>
    <property type="evidence" value="ECO:0007669"/>
    <property type="project" value="InterPro"/>
</dbReference>
<dbReference type="GO" id="GO:0006171">
    <property type="term" value="P:cAMP biosynthetic process"/>
    <property type="evidence" value="ECO:0007669"/>
    <property type="project" value="TreeGrafter"/>
</dbReference>
<reference evidence="1" key="2">
    <citation type="submission" date="2022-04" db="EMBL/GenBank/DDBJ databases">
        <authorList>
            <person name="Bromfield E.S.P."/>
            <person name="Cloutier S."/>
        </authorList>
    </citation>
    <scope>NUCLEOTIDE SEQUENCE</scope>
    <source>
        <strain evidence="1">1S5</strain>
    </source>
</reference>
<dbReference type="PANTHER" id="PTHR43081:SF19">
    <property type="entry name" value="PH-SENSITIVE ADENYLATE CYCLASE RV1264"/>
    <property type="match status" value="1"/>
</dbReference>
<dbReference type="PROSITE" id="PS50125">
    <property type="entry name" value="GUANYLATE_CYCLASE_2"/>
    <property type="match status" value="1"/>
</dbReference>
<proteinExistence type="predicted"/>
<dbReference type="CDD" id="cd07302">
    <property type="entry name" value="CHD"/>
    <property type="match status" value="1"/>
</dbReference>
<dbReference type="PANTHER" id="PTHR43081">
    <property type="entry name" value="ADENYLATE CYCLASE, TERMINAL-DIFFERENTIATION SPECIFIC-RELATED"/>
    <property type="match status" value="1"/>
</dbReference>
<dbReference type="SMART" id="SM00028">
    <property type="entry name" value="TPR"/>
    <property type="match status" value="5"/>
</dbReference>
<dbReference type="GO" id="GO:0004016">
    <property type="term" value="F:adenylate cyclase activity"/>
    <property type="evidence" value="ECO:0007669"/>
    <property type="project" value="UniProtKB-ARBA"/>
</dbReference>
<dbReference type="Proteomes" id="UP000551709">
    <property type="component" value="Chromosome"/>
</dbReference>
<dbReference type="SMART" id="SM00044">
    <property type="entry name" value="CYCc"/>
    <property type="match status" value="1"/>
</dbReference>
<dbReference type="EMBL" id="CP096255">
    <property type="protein sequence ID" value="UPT91776.1"/>
    <property type="molecule type" value="Genomic_DNA"/>
</dbReference>
<dbReference type="InterPro" id="IPR050697">
    <property type="entry name" value="Adenylyl/Guanylyl_Cyclase_3/4"/>
</dbReference>
<accession>A0A8T5VG57</accession>
<dbReference type="RefSeq" id="WP_166105912.1">
    <property type="nucleotide sequence ID" value="NZ_CP096251.1"/>
</dbReference>
<protein>
    <submittedName>
        <fullName evidence="1">Adenylate/guanylate cyclase domain-containing protein</fullName>
    </submittedName>
</protein>
<dbReference type="SUPFAM" id="SSF55073">
    <property type="entry name" value="Nucleotide cyclase"/>
    <property type="match status" value="1"/>
</dbReference>
<dbReference type="InterPro" id="IPR011990">
    <property type="entry name" value="TPR-like_helical_dom_sf"/>
</dbReference>
<dbReference type="InterPro" id="IPR019734">
    <property type="entry name" value="TPR_rpt"/>
</dbReference>
<sequence length="594" mass="64477">MLAPVRVERRLAAIVAADVAGYSRLMHENEEATYAKVTALLADAVAPAIAEHGGRIVKNIGDGFLAEFPSAVEAVRTAVQFQTRIGELTIDDAEDRRIAFRVGVNIGDVIVEPHDIFGDGVNIAARLESIAEPGGICISSAAYDQIRDKIEVEFADLGEQNLKNIDRPVRAYAVLQEGPNPPVQADRARPAVLPAPRLSIVVLPFMNLGGDTEQDYFVDGVTENLTTDLSRISGAFVIGRHTAFTYKNKVIDLKQIGRELNVRYLLEGSVQRGGNRLRVNVQLIDAETGSHLWAERFDKPVTDLFDTQDEIVARLANALDAQLIAVEARRAERSRHPDAMDFYFRGVALWNKGITSESMAQARSFFERALALDPGNIGAMVGVGLVDASIGAIFLADDRAAHLAAAETTLTKALSLAPNHALAHMILGVVQIFTNRAIQGIAECERALALDRNLANAHAAIGFAMNSLGRGAETEAHVNEAFRLSPRDISAFRWLQMVGFAKVQLNADAEAVTWFRRSLEANRNYPITHFGIAAVLALLGSLDEARAAAKAGLALDPSFTIRRFRLGAASDNPTHLAGRERVYEGMRLAEVPEG</sequence>
<dbReference type="InterPro" id="IPR001054">
    <property type="entry name" value="A/G_cyclase"/>
</dbReference>
<dbReference type="Gene3D" id="3.30.70.1230">
    <property type="entry name" value="Nucleotide cyclase"/>
    <property type="match status" value="1"/>
</dbReference>
<dbReference type="SUPFAM" id="SSF48452">
    <property type="entry name" value="TPR-like"/>
    <property type="match status" value="1"/>
</dbReference>
<dbReference type="Gene3D" id="1.25.40.10">
    <property type="entry name" value="Tetratricopeptide repeat domain"/>
    <property type="match status" value="2"/>
</dbReference>
<reference evidence="1" key="1">
    <citation type="journal article" date="2017" name="Syst. Appl. Microbiol.">
        <title>Soybeans inoculated with root zone soils of Canadian native legumes harbour diverse and novel Bradyrhizobium spp. that possess agricultural potential.</title>
        <authorList>
            <person name="Bromfield E.S.P."/>
            <person name="Cloutier S."/>
            <person name="Tambong J.T."/>
            <person name="Tran Thi T.V."/>
        </authorList>
    </citation>
    <scope>NUCLEOTIDE SEQUENCE</scope>
    <source>
        <strain evidence="1">1S5</strain>
    </source>
</reference>
<evidence type="ECO:0000313" key="1">
    <source>
        <dbReference type="EMBL" id="UPT91776.1"/>
    </source>
</evidence>
<gene>
    <name evidence="1" type="ORF">HAP41_0000019305</name>
</gene>
<dbReference type="InterPro" id="IPR029787">
    <property type="entry name" value="Nucleotide_cyclase"/>
</dbReference>
<organism evidence="1 2">
    <name type="scientific">Bradyrhizobium barranii subsp. apii</name>
    <dbReference type="NCBI Taxonomy" id="2819348"/>
    <lineage>
        <taxon>Bacteria</taxon>
        <taxon>Pseudomonadati</taxon>
        <taxon>Pseudomonadota</taxon>
        <taxon>Alphaproteobacteria</taxon>
        <taxon>Hyphomicrobiales</taxon>
        <taxon>Nitrobacteraceae</taxon>
        <taxon>Bradyrhizobium</taxon>
        <taxon>Bradyrhizobium barranii</taxon>
    </lineage>
</organism>
<dbReference type="Pfam" id="PF00211">
    <property type="entry name" value="Guanylate_cyc"/>
    <property type="match status" value="1"/>
</dbReference>